<evidence type="ECO:0000313" key="1">
    <source>
        <dbReference type="WBParaSite" id="OFLC_0001168201-mRNA-1"/>
    </source>
</evidence>
<proteinExistence type="predicted"/>
<name>A0A183HW20_9BILA</name>
<organism evidence="1">
    <name type="scientific">Onchocerca flexuosa</name>
    <dbReference type="NCBI Taxonomy" id="387005"/>
    <lineage>
        <taxon>Eukaryota</taxon>
        <taxon>Metazoa</taxon>
        <taxon>Ecdysozoa</taxon>
        <taxon>Nematoda</taxon>
        <taxon>Chromadorea</taxon>
        <taxon>Rhabditida</taxon>
        <taxon>Spirurina</taxon>
        <taxon>Spiruromorpha</taxon>
        <taxon>Filarioidea</taxon>
        <taxon>Onchocercidae</taxon>
        <taxon>Onchocerca</taxon>
    </lineage>
</organism>
<dbReference type="AlphaFoldDB" id="A0A183HW20"/>
<accession>A0A183HW20</accession>
<reference evidence="1" key="1">
    <citation type="submission" date="2016-06" db="UniProtKB">
        <authorList>
            <consortium name="WormBaseParasite"/>
        </authorList>
    </citation>
    <scope>IDENTIFICATION</scope>
</reference>
<dbReference type="WBParaSite" id="OFLC_0001168201-mRNA-1">
    <property type="protein sequence ID" value="OFLC_0001168201-mRNA-1"/>
    <property type="gene ID" value="OFLC_0001168201"/>
</dbReference>
<sequence length="84" mass="10152">LLIIYYRSLDFIFILDNYLIRIIDFQQFFESRPNYHQYSTISNDSGFNRNDQKFRVTSKMLAMKSKSNNNMACITKQLNMVIFY</sequence>
<protein>
    <submittedName>
        <fullName evidence="1">Ovule protein</fullName>
    </submittedName>
</protein>